<dbReference type="FunFam" id="3.75.10.10:FF:000004">
    <property type="entry name" value="N(G),N(G)-dimethylarginine dimethylaminohydrolase 1"/>
    <property type="match status" value="1"/>
</dbReference>
<dbReference type="RefSeq" id="XP_015520833.1">
    <property type="nucleotide sequence ID" value="XM_015665347.2"/>
</dbReference>
<evidence type="ECO:0000256" key="2">
    <source>
        <dbReference type="ARBA" id="ARBA00022801"/>
    </source>
</evidence>
<dbReference type="Gene3D" id="3.75.10.10">
    <property type="entry name" value="L-arginine/glycine Amidinotransferase, Chain A"/>
    <property type="match status" value="1"/>
</dbReference>
<proteinExistence type="inferred from homology"/>
<sequence>MSVHRYTHAVVCRIPLSLRTRGEVTLDEARKQHETFVRVLRDLGLDVVELPPDEGSPLCAFVEDLAVVCNGIALIARPNEPSRTKEIETIRAVLKKELDIPLVEIADQNARLDGGDVLFTGREFFVGLSQFTNEAGARAVAAAFPEYPCVPIKVAESKRLKALVTMAGPDVICVGAGKESQEVLKRIEREATYTYQTLTVPEDAAANVVYVNGTLIHRTEAEIPKSCRVFAEKVEFPTKLLQISELAKVSSGLSSCCLLVRRPRHIRSI</sequence>
<dbReference type="GO" id="GO:0006525">
    <property type="term" value="P:arginine metabolic process"/>
    <property type="evidence" value="ECO:0007669"/>
    <property type="project" value="TreeGrafter"/>
</dbReference>
<comment type="similarity">
    <text evidence="1">Belongs to the DDAH family.</text>
</comment>
<dbReference type="Proteomes" id="UP000829291">
    <property type="component" value="Chromosome 7"/>
</dbReference>
<keyword evidence="2" id="KW-0378">Hydrolase</keyword>
<dbReference type="InterPro" id="IPR033199">
    <property type="entry name" value="DDAH-like"/>
</dbReference>
<organism evidence="4">
    <name type="scientific">Neodiprion lecontei</name>
    <name type="common">Redheaded pine sawfly</name>
    <dbReference type="NCBI Taxonomy" id="441921"/>
    <lineage>
        <taxon>Eukaryota</taxon>
        <taxon>Metazoa</taxon>
        <taxon>Ecdysozoa</taxon>
        <taxon>Arthropoda</taxon>
        <taxon>Hexapoda</taxon>
        <taxon>Insecta</taxon>
        <taxon>Pterygota</taxon>
        <taxon>Neoptera</taxon>
        <taxon>Endopterygota</taxon>
        <taxon>Hymenoptera</taxon>
        <taxon>Tenthredinoidea</taxon>
        <taxon>Diprionidae</taxon>
        <taxon>Diprioninae</taxon>
        <taxon>Neodiprion</taxon>
    </lineage>
</organism>
<dbReference type="OrthoDB" id="10016839at2759"/>
<dbReference type="GeneID" id="107225041"/>
<dbReference type="AlphaFoldDB" id="A0A6J0C2X5"/>
<protein>
    <submittedName>
        <fullName evidence="4">N(G),N(G)-dimethylarginine dimethylaminohydrolase 1 isoform X2</fullName>
    </submittedName>
</protein>
<gene>
    <name evidence="4" type="primary">LOC107225041</name>
</gene>
<dbReference type="GO" id="GO:0045429">
    <property type="term" value="P:positive regulation of nitric oxide biosynthetic process"/>
    <property type="evidence" value="ECO:0007669"/>
    <property type="project" value="TreeGrafter"/>
</dbReference>
<dbReference type="GO" id="GO:0000052">
    <property type="term" value="P:citrulline metabolic process"/>
    <property type="evidence" value="ECO:0007669"/>
    <property type="project" value="TreeGrafter"/>
</dbReference>
<dbReference type="GO" id="GO:0016597">
    <property type="term" value="F:amino acid binding"/>
    <property type="evidence" value="ECO:0007669"/>
    <property type="project" value="TreeGrafter"/>
</dbReference>
<evidence type="ECO:0000256" key="1">
    <source>
        <dbReference type="ARBA" id="ARBA00008532"/>
    </source>
</evidence>
<reference evidence="4" key="1">
    <citation type="submission" date="2025-08" db="UniProtKB">
        <authorList>
            <consortium name="RefSeq"/>
        </authorList>
    </citation>
    <scope>IDENTIFICATION</scope>
    <source>
        <tissue evidence="4">Thorax and Abdomen</tissue>
    </source>
</reference>
<dbReference type="SUPFAM" id="SSF55909">
    <property type="entry name" value="Pentein"/>
    <property type="match status" value="1"/>
</dbReference>
<evidence type="ECO:0000313" key="4">
    <source>
        <dbReference type="RefSeq" id="XP_015520833.1"/>
    </source>
</evidence>
<dbReference type="GO" id="GO:0016403">
    <property type="term" value="F:dimethylargininase activity"/>
    <property type="evidence" value="ECO:0007669"/>
    <property type="project" value="TreeGrafter"/>
</dbReference>
<evidence type="ECO:0000313" key="3">
    <source>
        <dbReference type="Proteomes" id="UP000829291"/>
    </source>
</evidence>
<dbReference type="PANTHER" id="PTHR12737">
    <property type="entry name" value="DIMETHYLARGININE DIMETHYLAMINOHYDROLASE"/>
    <property type="match status" value="1"/>
</dbReference>
<dbReference type="PANTHER" id="PTHR12737:SF9">
    <property type="entry name" value="DIMETHYLARGININASE"/>
    <property type="match status" value="1"/>
</dbReference>
<name>A0A6J0C2X5_NEOLC</name>
<accession>A0A6J0C2X5</accession>
<keyword evidence="3" id="KW-1185">Reference proteome</keyword>